<accession>A0ABY4A081</accession>
<dbReference type="RefSeq" id="WP_243367293.1">
    <property type="nucleotide sequence ID" value="NZ_CP094348.1"/>
</dbReference>
<reference evidence="4" key="2">
    <citation type="submission" date="2022-04" db="EMBL/GenBank/DDBJ databases">
        <title>Antimicrobial genetic elements in methicillin-resistant Macrococcus armenti.</title>
        <authorList>
            <person name="Keller J.E."/>
            <person name="Schwendener S."/>
            <person name="Pantucek R."/>
            <person name="Perreten V."/>
        </authorList>
    </citation>
    <scope>NUCLEOTIDE SEQUENCE</scope>
    <source>
        <strain evidence="4">CCM 2609</strain>
    </source>
</reference>
<keyword evidence="5" id="KW-1185">Reference proteome</keyword>
<dbReference type="InterPro" id="IPR009242">
    <property type="entry name" value="DUF896"/>
</dbReference>
<dbReference type="EMBL" id="CP094348">
    <property type="protein sequence ID" value="UOB21584.1"/>
    <property type="molecule type" value="Genomic_DNA"/>
</dbReference>
<organism evidence="4 5">
    <name type="scientific">Macrococcus armenti</name>
    <dbReference type="NCBI Taxonomy" id="2875764"/>
    <lineage>
        <taxon>Bacteria</taxon>
        <taxon>Bacillati</taxon>
        <taxon>Bacillota</taxon>
        <taxon>Bacilli</taxon>
        <taxon>Bacillales</taxon>
        <taxon>Staphylococcaceae</taxon>
        <taxon>Macrococcus</taxon>
    </lineage>
</organism>
<gene>
    <name evidence="4" type="ORF">MRZ06_05575</name>
</gene>
<evidence type="ECO:0000256" key="1">
    <source>
        <dbReference type="ARBA" id="ARBA00022490"/>
    </source>
</evidence>
<evidence type="ECO:0000313" key="5">
    <source>
        <dbReference type="Proteomes" id="UP000830343"/>
    </source>
</evidence>
<dbReference type="Proteomes" id="UP000830343">
    <property type="component" value="Chromosome"/>
</dbReference>
<dbReference type="SUPFAM" id="SSF158221">
    <property type="entry name" value="YnzC-like"/>
    <property type="match status" value="1"/>
</dbReference>
<evidence type="ECO:0000256" key="3">
    <source>
        <dbReference type="SAM" id="MobiDB-lite"/>
    </source>
</evidence>
<comment type="subcellular location">
    <subcellularLocation>
        <location evidence="2">Cytoplasm</location>
    </subcellularLocation>
</comment>
<comment type="similarity">
    <text evidence="2">Belongs to the UPF0291 family.</text>
</comment>
<dbReference type="HAMAP" id="MF_01103">
    <property type="entry name" value="UPF0291"/>
    <property type="match status" value="1"/>
</dbReference>
<protein>
    <recommendedName>
        <fullName evidence="2">UPF0291 protein MRZ06_05575</fullName>
    </recommendedName>
</protein>
<evidence type="ECO:0000313" key="4">
    <source>
        <dbReference type="EMBL" id="UOB21584.1"/>
    </source>
</evidence>
<keyword evidence="1 2" id="KW-0963">Cytoplasm</keyword>
<dbReference type="Pfam" id="PF05979">
    <property type="entry name" value="DUF896"/>
    <property type="match status" value="1"/>
</dbReference>
<reference evidence="4" key="1">
    <citation type="submission" date="2022-03" db="EMBL/GenBank/DDBJ databases">
        <authorList>
            <person name="Vrbovska V."/>
            <person name="Kovarovic V."/>
            <person name="Botka T."/>
            <person name="Pantucek R."/>
        </authorList>
    </citation>
    <scope>NUCLEOTIDE SEQUENCE</scope>
    <source>
        <strain evidence="4">CCM 2609</strain>
    </source>
</reference>
<evidence type="ECO:0000256" key="2">
    <source>
        <dbReference type="HAMAP-Rule" id="MF_01103"/>
    </source>
</evidence>
<name>A0ABY4A081_9STAP</name>
<feature type="region of interest" description="Disordered" evidence="3">
    <location>
        <begin position="59"/>
        <end position="80"/>
    </location>
</feature>
<proteinExistence type="inferred from homology"/>
<dbReference type="PANTHER" id="PTHR37300:SF1">
    <property type="entry name" value="UPF0291 PROTEIN YNZC"/>
    <property type="match status" value="1"/>
</dbReference>
<sequence>MMLLLDDKKIKRINELANKKKSVGLTEEEGKEQTKLRKEYLQSFRHSFKKTIENTTVIDPEGNDVTPEKLKNIQKQNKLK</sequence>
<dbReference type="PANTHER" id="PTHR37300">
    <property type="entry name" value="UPF0291 PROTEIN CBO2609/CLC_2481"/>
    <property type="match status" value="1"/>
</dbReference>
<dbReference type="Gene3D" id="1.10.287.540">
    <property type="entry name" value="Helix hairpin bin"/>
    <property type="match status" value="1"/>
</dbReference>